<keyword evidence="1" id="KW-0732">Signal</keyword>
<feature type="signal peptide" evidence="1">
    <location>
        <begin position="1"/>
        <end position="16"/>
    </location>
</feature>
<dbReference type="EMBL" id="OU015567">
    <property type="protein sequence ID" value="CAG5109518.1"/>
    <property type="molecule type" value="Genomic_DNA"/>
</dbReference>
<name>A0ABN7SZY0_OIKDI</name>
<organism evidence="2 3">
    <name type="scientific">Oikopleura dioica</name>
    <name type="common">Tunicate</name>
    <dbReference type="NCBI Taxonomy" id="34765"/>
    <lineage>
        <taxon>Eukaryota</taxon>
        <taxon>Metazoa</taxon>
        <taxon>Chordata</taxon>
        <taxon>Tunicata</taxon>
        <taxon>Appendicularia</taxon>
        <taxon>Copelata</taxon>
        <taxon>Oikopleuridae</taxon>
        <taxon>Oikopleura</taxon>
    </lineage>
</organism>
<accession>A0ABN7SZY0</accession>
<proteinExistence type="predicted"/>
<keyword evidence="3" id="KW-1185">Reference proteome</keyword>
<sequence>MKFLKIIFVLANFSASQEEYVGLDRINRIVSRYEGWIERYADDYKKKYRLERAVNRTRRFFSWWIKGKKNGCDPQNSELDRSELEMMDEDMERFLPDNAMLKVFTYQSQMERVQNIFFKNCSEKINEKLTDVVRRVTRDFTTAFGAMNNDQ</sequence>
<protein>
    <submittedName>
        <fullName evidence="2">Oidioi.mRNA.OKI2018_I69.chr2.g4044.t1.cds</fullName>
    </submittedName>
</protein>
<gene>
    <name evidence="2" type="ORF">OKIOD_LOCUS12809</name>
</gene>
<evidence type="ECO:0000313" key="3">
    <source>
        <dbReference type="Proteomes" id="UP001158576"/>
    </source>
</evidence>
<evidence type="ECO:0000256" key="1">
    <source>
        <dbReference type="SAM" id="SignalP"/>
    </source>
</evidence>
<reference evidence="2 3" key="1">
    <citation type="submission" date="2021-04" db="EMBL/GenBank/DDBJ databases">
        <authorList>
            <person name="Bliznina A."/>
        </authorList>
    </citation>
    <scope>NUCLEOTIDE SEQUENCE [LARGE SCALE GENOMIC DNA]</scope>
</reference>
<evidence type="ECO:0000313" key="2">
    <source>
        <dbReference type="EMBL" id="CAG5109518.1"/>
    </source>
</evidence>
<feature type="chain" id="PRO_5047162378" evidence="1">
    <location>
        <begin position="17"/>
        <end position="151"/>
    </location>
</feature>
<dbReference type="Proteomes" id="UP001158576">
    <property type="component" value="Chromosome 2"/>
</dbReference>